<feature type="compositionally biased region" description="Acidic residues" evidence="1">
    <location>
        <begin position="247"/>
        <end position="256"/>
    </location>
</feature>
<feature type="region of interest" description="Disordered" evidence="1">
    <location>
        <begin position="247"/>
        <end position="293"/>
    </location>
</feature>
<evidence type="ECO:0000256" key="1">
    <source>
        <dbReference type="SAM" id="MobiDB-lite"/>
    </source>
</evidence>
<feature type="compositionally biased region" description="Low complexity" evidence="1">
    <location>
        <begin position="44"/>
        <end position="68"/>
    </location>
</feature>
<reference evidence="3" key="1">
    <citation type="submission" date="2019-06" db="EMBL/GenBank/DDBJ databases">
        <title>Draft genome sequence of the griseofulvin-producing fungus Xylaria cubensis strain G536.</title>
        <authorList>
            <person name="Mead M.E."/>
            <person name="Raja H.A."/>
            <person name="Steenwyk J.L."/>
            <person name="Knowles S.L."/>
            <person name="Oberlies N.H."/>
            <person name="Rokas A."/>
        </authorList>
    </citation>
    <scope>NUCLEOTIDE SEQUENCE [LARGE SCALE GENOMIC DNA]</scope>
    <source>
        <strain evidence="3">G536</strain>
    </source>
</reference>
<proteinExistence type="predicted"/>
<evidence type="ECO:0000313" key="2">
    <source>
        <dbReference type="EMBL" id="TRX91188.1"/>
    </source>
</evidence>
<feature type="region of interest" description="Disordered" evidence="1">
    <location>
        <begin position="108"/>
        <end position="191"/>
    </location>
</feature>
<comment type="caution">
    <text evidence="2">The sequence shown here is derived from an EMBL/GenBank/DDBJ whole genome shotgun (WGS) entry which is preliminary data.</text>
</comment>
<accession>A0A553HTA5</accession>
<feature type="region of interest" description="Disordered" evidence="1">
    <location>
        <begin position="23"/>
        <end position="68"/>
    </location>
</feature>
<keyword evidence="3" id="KW-1185">Reference proteome</keyword>
<dbReference type="AlphaFoldDB" id="A0A553HTA5"/>
<dbReference type="EMBL" id="VFLP01000048">
    <property type="protein sequence ID" value="TRX91188.1"/>
    <property type="molecule type" value="Genomic_DNA"/>
</dbReference>
<feature type="compositionally biased region" description="Basic and acidic residues" evidence="1">
    <location>
        <begin position="264"/>
        <end position="285"/>
    </location>
</feature>
<name>A0A553HTA5_9PEZI</name>
<sequence length="322" mass="36113">MDANICAASRALMDWDMASYRETHDERISSSLQQHSQSDESQPHVHSSSSPPSSSPSSSSESESYPLSRCSSISSLSSAYSDSDTSDTEDCGDNALFLISILKKPRLLRGSKQQQQQQQQQGCERQMSHHQHNYNNINNNTNHSGNNKGNNSYAGNNANGLKEEYVTETEDDGDEWQDLDDLDEDEDDDESECEIVFERNVTFDDPLATDIITGVPVAPSSRSRVEWTALKARERLERRLGFLGAFEEEEGEEGDDNMSPQDILEERHDGEAEESKRGTETRGIPDDNDDDDIEAYVLNITEAATQFVDLERIQRTMSLRGE</sequence>
<feature type="compositionally biased region" description="Acidic residues" evidence="1">
    <location>
        <begin position="166"/>
        <end position="191"/>
    </location>
</feature>
<feature type="compositionally biased region" description="Low complexity" evidence="1">
    <location>
        <begin position="133"/>
        <end position="160"/>
    </location>
</feature>
<organism evidence="2 3">
    <name type="scientific">Xylaria flabelliformis</name>
    <dbReference type="NCBI Taxonomy" id="2512241"/>
    <lineage>
        <taxon>Eukaryota</taxon>
        <taxon>Fungi</taxon>
        <taxon>Dikarya</taxon>
        <taxon>Ascomycota</taxon>
        <taxon>Pezizomycotina</taxon>
        <taxon>Sordariomycetes</taxon>
        <taxon>Xylariomycetidae</taxon>
        <taxon>Xylariales</taxon>
        <taxon>Xylariaceae</taxon>
        <taxon>Xylaria</taxon>
    </lineage>
</organism>
<gene>
    <name evidence="2" type="ORF">FHL15_007976</name>
</gene>
<evidence type="ECO:0000313" key="3">
    <source>
        <dbReference type="Proteomes" id="UP000319160"/>
    </source>
</evidence>
<dbReference type="Proteomes" id="UP000319160">
    <property type="component" value="Unassembled WGS sequence"/>
</dbReference>
<dbReference type="OrthoDB" id="4773186at2759"/>
<protein>
    <submittedName>
        <fullName evidence="2">Uncharacterized protein</fullName>
    </submittedName>
</protein>